<sequence length="306" mass="35149">MSRQDRNEVTFEDASAYFSKEEWTLLHEWQKALYRNVMKEIHQALISLGPLITTTVVSLRAKDKEEFYSLNNKDCARSHHEMTNSPTDTITSHDVISKINRHDNPPLINPSHSEKKETKDCRSAVCPTEIPFLGNNGCLRKEEEPVSIFIDHLGEEIGESSTDPSAGHEVAASVFSFRIKDEEEACEMEHEDIKRNEGSSCSSDNESMERERKRRYFGKCTEEITSRKVQSRKGKMKVLQSSQNETNCKSHLWTGNKQELGEDQRAQQEGHFNNSAHLVVALLQQLKSQTKRTQCWQRNTAYLKSE</sequence>
<feature type="region of interest" description="Disordered" evidence="1">
    <location>
        <begin position="189"/>
        <end position="213"/>
    </location>
</feature>
<dbReference type="AlphaFoldDB" id="A0AAV7VSW6"/>
<dbReference type="InterPro" id="IPR001909">
    <property type="entry name" value="KRAB"/>
</dbReference>
<dbReference type="InterPro" id="IPR036051">
    <property type="entry name" value="KRAB_dom_sf"/>
</dbReference>
<dbReference type="SMART" id="SM00349">
    <property type="entry name" value="KRAB"/>
    <property type="match status" value="1"/>
</dbReference>
<dbReference type="PANTHER" id="PTHR23232:SF164">
    <property type="entry name" value="ZINC FINGER PROTEIN 30 ISOFORM X1"/>
    <property type="match status" value="1"/>
</dbReference>
<proteinExistence type="predicted"/>
<evidence type="ECO:0000259" key="2">
    <source>
        <dbReference type="PROSITE" id="PS50805"/>
    </source>
</evidence>
<reference evidence="3" key="1">
    <citation type="journal article" date="2022" name="bioRxiv">
        <title>Sequencing and chromosome-scale assembly of the giantPleurodeles waltlgenome.</title>
        <authorList>
            <person name="Brown T."/>
            <person name="Elewa A."/>
            <person name="Iarovenko S."/>
            <person name="Subramanian E."/>
            <person name="Araus A.J."/>
            <person name="Petzold A."/>
            <person name="Susuki M."/>
            <person name="Suzuki K.-i.T."/>
            <person name="Hayashi T."/>
            <person name="Toyoda A."/>
            <person name="Oliveira C."/>
            <person name="Osipova E."/>
            <person name="Leigh N.D."/>
            <person name="Simon A."/>
            <person name="Yun M.H."/>
        </authorList>
    </citation>
    <scope>NUCLEOTIDE SEQUENCE</scope>
    <source>
        <strain evidence="3">20211129_DDA</strain>
        <tissue evidence="3">Liver</tissue>
    </source>
</reference>
<accession>A0AAV7VSW6</accession>
<evidence type="ECO:0000313" key="4">
    <source>
        <dbReference type="Proteomes" id="UP001066276"/>
    </source>
</evidence>
<evidence type="ECO:0000256" key="1">
    <source>
        <dbReference type="SAM" id="MobiDB-lite"/>
    </source>
</evidence>
<evidence type="ECO:0000313" key="3">
    <source>
        <dbReference type="EMBL" id="KAJ1204798.1"/>
    </source>
</evidence>
<dbReference type="EMBL" id="JANPWB010000002">
    <property type="protein sequence ID" value="KAJ1204798.1"/>
    <property type="molecule type" value="Genomic_DNA"/>
</dbReference>
<keyword evidence="4" id="KW-1185">Reference proteome</keyword>
<feature type="domain" description="KRAB" evidence="2">
    <location>
        <begin position="9"/>
        <end position="80"/>
    </location>
</feature>
<dbReference type="InterPro" id="IPR050169">
    <property type="entry name" value="Krueppel_C2H2_ZnF"/>
</dbReference>
<dbReference type="Gene3D" id="6.10.140.140">
    <property type="match status" value="1"/>
</dbReference>
<dbReference type="PROSITE" id="PS50805">
    <property type="entry name" value="KRAB"/>
    <property type="match status" value="1"/>
</dbReference>
<dbReference type="SUPFAM" id="SSF109640">
    <property type="entry name" value="KRAB domain (Kruppel-associated box)"/>
    <property type="match status" value="1"/>
</dbReference>
<dbReference type="Proteomes" id="UP001066276">
    <property type="component" value="Chromosome 1_2"/>
</dbReference>
<dbReference type="Pfam" id="PF01352">
    <property type="entry name" value="KRAB"/>
    <property type="match status" value="1"/>
</dbReference>
<dbReference type="GO" id="GO:0006355">
    <property type="term" value="P:regulation of DNA-templated transcription"/>
    <property type="evidence" value="ECO:0007669"/>
    <property type="project" value="InterPro"/>
</dbReference>
<comment type="caution">
    <text evidence="3">The sequence shown here is derived from an EMBL/GenBank/DDBJ whole genome shotgun (WGS) entry which is preliminary data.</text>
</comment>
<gene>
    <name evidence="3" type="ORF">NDU88_000236</name>
</gene>
<protein>
    <recommendedName>
        <fullName evidence="2">KRAB domain-containing protein</fullName>
    </recommendedName>
</protein>
<dbReference type="CDD" id="cd07765">
    <property type="entry name" value="KRAB_A-box"/>
    <property type="match status" value="1"/>
</dbReference>
<name>A0AAV7VSW6_PLEWA</name>
<organism evidence="3 4">
    <name type="scientific">Pleurodeles waltl</name>
    <name type="common">Iberian ribbed newt</name>
    <dbReference type="NCBI Taxonomy" id="8319"/>
    <lineage>
        <taxon>Eukaryota</taxon>
        <taxon>Metazoa</taxon>
        <taxon>Chordata</taxon>
        <taxon>Craniata</taxon>
        <taxon>Vertebrata</taxon>
        <taxon>Euteleostomi</taxon>
        <taxon>Amphibia</taxon>
        <taxon>Batrachia</taxon>
        <taxon>Caudata</taxon>
        <taxon>Salamandroidea</taxon>
        <taxon>Salamandridae</taxon>
        <taxon>Pleurodelinae</taxon>
        <taxon>Pleurodeles</taxon>
    </lineage>
</organism>
<dbReference type="PANTHER" id="PTHR23232">
    <property type="entry name" value="KRAB DOMAIN C2H2 ZINC FINGER"/>
    <property type="match status" value="1"/>
</dbReference>